<evidence type="ECO:0000313" key="2">
    <source>
        <dbReference type="EMBL" id="OVA09938.1"/>
    </source>
</evidence>
<dbReference type="InParanoid" id="A0A200QHF2"/>
<keyword evidence="2" id="KW-0695">RNA-directed DNA polymerase</keyword>
<dbReference type="OMA" id="ICENDGC"/>
<name>A0A200QHF2_MACCD</name>
<sequence>MLIQSLILPHDTNIKVADFIDHTSHGIEIVRIPLSSVSSSDRRAWDLTRDGKFTTKSFYLALRGIGNNQEDKLWKGIWKSKMLYRVQMLTWKCAKNALPVRDLLSQKINISTNLCPRCQAEPETITHALLACPQIATIWSNSSLPC</sequence>
<dbReference type="Proteomes" id="UP000195402">
    <property type="component" value="Unassembled WGS sequence"/>
</dbReference>
<reference evidence="2 3" key="1">
    <citation type="journal article" date="2017" name="Mol. Plant">
        <title>The Genome of Medicinal Plant Macleaya cordata Provides New Insights into Benzylisoquinoline Alkaloids Metabolism.</title>
        <authorList>
            <person name="Liu X."/>
            <person name="Liu Y."/>
            <person name="Huang P."/>
            <person name="Ma Y."/>
            <person name="Qing Z."/>
            <person name="Tang Q."/>
            <person name="Cao H."/>
            <person name="Cheng P."/>
            <person name="Zheng Y."/>
            <person name="Yuan Z."/>
            <person name="Zhou Y."/>
            <person name="Liu J."/>
            <person name="Tang Z."/>
            <person name="Zhuo Y."/>
            <person name="Zhang Y."/>
            <person name="Yu L."/>
            <person name="Huang J."/>
            <person name="Yang P."/>
            <person name="Peng Q."/>
            <person name="Zhang J."/>
            <person name="Jiang W."/>
            <person name="Zhang Z."/>
            <person name="Lin K."/>
            <person name="Ro D.K."/>
            <person name="Chen X."/>
            <person name="Xiong X."/>
            <person name="Shang Y."/>
            <person name="Huang S."/>
            <person name="Zeng J."/>
        </authorList>
    </citation>
    <scope>NUCLEOTIDE SEQUENCE [LARGE SCALE GENOMIC DNA]</scope>
    <source>
        <strain evidence="3">cv. BLH2017</strain>
        <tissue evidence="2">Root</tissue>
    </source>
</reference>
<dbReference type="EMBL" id="MVGT01002043">
    <property type="protein sequence ID" value="OVA09938.1"/>
    <property type="molecule type" value="Genomic_DNA"/>
</dbReference>
<keyword evidence="2" id="KW-0808">Transferase</keyword>
<accession>A0A200QHF2</accession>
<evidence type="ECO:0000313" key="3">
    <source>
        <dbReference type="Proteomes" id="UP000195402"/>
    </source>
</evidence>
<comment type="caution">
    <text evidence="2">The sequence shown here is derived from an EMBL/GenBank/DDBJ whole genome shotgun (WGS) entry which is preliminary data.</text>
</comment>
<gene>
    <name evidence="2" type="ORF">BVC80_1751g97</name>
</gene>
<proteinExistence type="predicted"/>
<keyword evidence="3" id="KW-1185">Reference proteome</keyword>
<dbReference type="OrthoDB" id="1938822at2759"/>
<dbReference type="AlphaFoldDB" id="A0A200QHF2"/>
<dbReference type="InterPro" id="IPR026960">
    <property type="entry name" value="RVT-Znf"/>
</dbReference>
<organism evidence="2 3">
    <name type="scientific">Macleaya cordata</name>
    <name type="common">Five-seeded plume-poppy</name>
    <name type="synonym">Bocconia cordata</name>
    <dbReference type="NCBI Taxonomy" id="56857"/>
    <lineage>
        <taxon>Eukaryota</taxon>
        <taxon>Viridiplantae</taxon>
        <taxon>Streptophyta</taxon>
        <taxon>Embryophyta</taxon>
        <taxon>Tracheophyta</taxon>
        <taxon>Spermatophyta</taxon>
        <taxon>Magnoliopsida</taxon>
        <taxon>Ranunculales</taxon>
        <taxon>Papaveraceae</taxon>
        <taxon>Papaveroideae</taxon>
        <taxon>Macleaya</taxon>
    </lineage>
</organism>
<dbReference type="Pfam" id="PF13966">
    <property type="entry name" value="zf-RVT"/>
    <property type="match status" value="1"/>
</dbReference>
<evidence type="ECO:0000259" key="1">
    <source>
        <dbReference type="Pfam" id="PF13966"/>
    </source>
</evidence>
<feature type="domain" description="Reverse transcriptase zinc-binding" evidence="1">
    <location>
        <begin position="53"/>
        <end position="139"/>
    </location>
</feature>
<keyword evidence="2" id="KW-0548">Nucleotidyltransferase</keyword>
<dbReference type="GO" id="GO:0003964">
    <property type="term" value="F:RNA-directed DNA polymerase activity"/>
    <property type="evidence" value="ECO:0007669"/>
    <property type="project" value="UniProtKB-KW"/>
</dbReference>
<protein>
    <submittedName>
        <fullName evidence="2">Reverse transcriptase zinc-binding domain</fullName>
    </submittedName>
</protein>